<evidence type="ECO:0000313" key="1">
    <source>
        <dbReference type="EMBL" id="JAD82604.1"/>
    </source>
</evidence>
<dbReference type="Gene3D" id="3.30.420.10">
    <property type="entry name" value="Ribonuclease H-like superfamily/Ribonuclease H"/>
    <property type="match status" value="1"/>
</dbReference>
<organism evidence="1">
    <name type="scientific">Arundo donax</name>
    <name type="common">Giant reed</name>
    <name type="synonym">Donax arundinaceus</name>
    <dbReference type="NCBI Taxonomy" id="35708"/>
    <lineage>
        <taxon>Eukaryota</taxon>
        <taxon>Viridiplantae</taxon>
        <taxon>Streptophyta</taxon>
        <taxon>Embryophyta</taxon>
        <taxon>Tracheophyta</taxon>
        <taxon>Spermatophyta</taxon>
        <taxon>Magnoliopsida</taxon>
        <taxon>Liliopsida</taxon>
        <taxon>Poales</taxon>
        <taxon>Poaceae</taxon>
        <taxon>PACMAD clade</taxon>
        <taxon>Arundinoideae</taxon>
        <taxon>Arundineae</taxon>
        <taxon>Arundo</taxon>
    </lineage>
</organism>
<reference evidence="1" key="2">
    <citation type="journal article" date="2015" name="Data Brief">
        <title>Shoot transcriptome of the giant reed, Arundo donax.</title>
        <authorList>
            <person name="Barrero R.A."/>
            <person name="Guerrero F.D."/>
            <person name="Moolhuijzen P."/>
            <person name="Goolsby J.A."/>
            <person name="Tidwell J."/>
            <person name="Bellgard S.E."/>
            <person name="Bellgard M.I."/>
        </authorList>
    </citation>
    <scope>NUCLEOTIDE SEQUENCE</scope>
    <source>
        <tissue evidence="1">Shoot tissue taken approximately 20 cm above the soil surface</tissue>
    </source>
</reference>
<sequence length="85" mass="9541">MTVTREISRAFLISKVIHAIAACWLREDAGQTIWIQQDNARTHVALDDEAFALAVAQSNLDIRIMNQPPNSPNMNVLDLCFFVSL</sequence>
<dbReference type="PANTHER" id="PTHR47169:SF2">
    <property type="entry name" value="OS01G0541250 PROTEIN"/>
    <property type="match status" value="1"/>
</dbReference>
<dbReference type="GO" id="GO:0003676">
    <property type="term" value="F:nucleic acid binding"/>
    <property type="evidence" value="ECO:0007669"/>
    <property type="project" value="InterPro"/>
</dbReference>
<dbReference type="PANTHER" id="PTHR47169">
    <property type="entry name" value="OS01G0541250 PROTEIN"/>
    <property type="match status" value="1"/>
</dbReference>
<protein>
    <recommendedName>
        <fullName evidence="2">Tc1-like transposase DDE domain-containing protein</fullName>
    </recommendedName>
</protein>
<proteinExistence type="predicted"/>
<accession>A0A0A9D212</accession>
<name>A0A0A9D212_ARUDO</name>
<evidence type="ECO:0008006" key="2">
    <source>
        <dbReference type="Google" id="ProtNLM"/>
    </source>
</evidence>
<dbReference type="EMBL" id="GBRH01215291">
    <property type="protein sequence ID" value="JAD82604.1"/>
    <property type="molecule type" value="Transcribed_RNA"/>
</dbReference>
<dbReference type="AlphaFoldDB" id="A0A0A9D212"/>
<reference evidence="1" key="1">
    <citation type="submission" date="2014-09" db="EMBL/GenBank/DDBJ databases">
        <authorList>
            <person name="Magalhaes I.L.F."/>
            <person name="Oliveira U."/>
            <person name="Santos F.R."/>
            <person name="Vidigal T.H.D.A."/>
            <person name="Brescovit A.D."/>
            <person name="Santos A.J."/>
        </authorList>
    </citation>
    <scope>NUCLEOTIDE SEQUENCE</scope>
    <source>
        <tissue evidence="1">Shoot tissue taken approximately 20 cm above the soil surface</tissue>
    </source>
</reference>
<dbReference type="InterPro" id="IPR036397">
    <property type="entry name" value="RNaseH_sf"/>
</dbReference>